<dbReference type="Pfam" id="PF03478">
    <property type="entry name" value="Beta-prop_KIB1-4"/>
    <property type="match status" value="1"/>
</dbReference>
<feature type="region of interest" description="Disordered" evidence="1">
    <location>
        <begin position="1"/>
        <end position="20"/>
    </location>
</feature>
<sequence>MGRVVTRSHKCSSSYNDDSESSKVLLNQDMMLPILTLLPLNCLLNSARYVCKPWANTIRTSHFAQACLQHSKPGFYVENCDSETTSYYLDIKNYVNGHFEFERTDLGTPSKVCRIVDSCNGILFMLRWSWFAPAKTQTFLVNPLIKSRLKLPRLPYSHHYRTHPAVQFTIVCLPHTAKFKLFFIDILEVSGALYYVFYVLRLGIDNSWKEILRKEAPKDWDTIWKPLFDGGYHLYWISTQHGVTVLDVDKEITVGKFSLPPLPAVDPYRSTTFLWRGNQLTCIVSIVLHETYQISILDFDSGKWSLYHEMGPFDFVAACGRELIINFLLFRYWIHDQIIFRVASSPEIFPRGRYSIHFSYNVNTRQVTKIEGIDMGNHEVWLHTNSLFSLPSTPT</sequence>
<name>A0AAV0Z869_VICFA</name>
<dbReference type="PANTHER" id="PTHR31672">
    <property type="entry name" value="BNACNNG10540D PROTEIN"/>
    <property type="match status" value="1"/>
</dbReference>
<gene>
    <name evidence="3" type="ORF">VFH_I153200</name>
</gene>
<feature type="domain" description="KIB1-4 beta-propeller" evidence="2">
    <location>
        <begin position="105"/>
        <end position="311"/>
    </location>
</feature>
<evidence type="ECO:0000313" key="3">
    <source>
        <dbReference type="EMBL" id="CAI8594686.1"/>
    </source>
</evidence>
<protein>
    <recommendedName>
        <fullName evidence="2">KIB1-4 beta-propeller domain-containing protein</fullName>
    </recommendedName>
</protein>
<feature type="compositionally biased region" description="Basic residues" evidence="1">
    <location>
        <begin position="1"/>
        <end position="10"/>
    </location>
</feature>
<keyword evidence="4" id="KW-1185">Reference proteome</keyword>
<dbReference type="Proteomes" id="UP001157006">
    <property type="component" value="Chromosome 1S"/>
</dbReference>
<dbReference type="EMBL" id="OX451735">
    <property type="protein sequence ID" value="CAI8594686.1"/>
    <property type="molecule type" value="Genomic_DNA"/>
</dbReference>
<evidence type="ECO:0000259" key="2">
    <source>
        <dbReference type="Pfam" id="PF03478"/>
    </source>
</evidence>
<dbReference type="AlphaFoldDB" id="A0AAV0Z869"/>
<dbReference type="InterPro" id="IPR005174">
    <property type="entry name" value="KIB1-4_b-propeller"/>
</dbReference>
<evidence type="ECO:0000313" key="4">
    <source>
        <dbReference type="Proteomes" id="UP001157006"/>
    </source>
</evidence>
<dbReference type="InterPro" id="IPR050796">
    <property type="entry name" value="SCF_F-box_component"/>
</dbReference>
<accession>A0AAV0Z869</accession>
<evidence type="ECO:0000256" key="1">
    <source>
        <dbReference type="SAM" id="MobiDB-lite"/>
    </source>
</evidence>
<dbReference type="PANTHER" id="PTHR31672:SF13">
    <property type="entry name" value="F-BOX PROTEIN CPR30-LIKE"/>
    <property type="match status" value="1"/>
</dbReference>
<organism evidence="3 4">
    <name type="scientific">Vicia faba</name>
    <name type="common">Broad bean</name>
    <name type="synonym">Faba vulgaris</name>
    <dbReference type="NCBI Taxonomy" id="3906"/>
    <lineage>
        <taxon>Eukaryota</taxon>
        <taxon>Viridiplantae</taxon>
        <taxon>Streptophyta</taxon>
        <taxon>Embryophyta</taxon>
        <taxon>Tracheophyta</taxon>
        <taxon>Spermatophyta</taxon>
        <taxon>Magnoliopsida</taxon>
        <taxon>eudicotyledons</taxon>
        <taxon>Gunneridae</taxon>
        <taxon>Pentapetalae</taxon>
        <taxon>rosids</taxon>
        <taxon>fabids</taxon>
        <taxon>Fabales</taxon>
        <taxon>Fabaceae</taxon>
        <taxon>Papilionoideae</taxon>
        <taxon>50 kb inversion clade</taxon>
        <taxon>NPAAA clade</taxon>
        <taxon>Hologalegina</taxon>
        <taxon>IRL clade</taxon>
        <taxon>Fabeae</taxon>
        <taxon>Vicia</taxon>
    </lineage>
</organism>
<reference evidence="3 4" key="1">
    <citation type="submission" date="2023-01" db="EMBL/GenBank/DDBJ databases">
        <authorList>
            <person name="Kreplak J."/>
        </authorList>
    </citation>
    <scope>NUCLEOTIDE SEQUENCE [LARGE SCALE GENOMIC DNA]</scope>
</reference>
<proteinExistence type="predicted"/>